<keyword evidence="3" id="KW-1185">Reference proteome</keyword>
<comment type="caution">
    <text evidence="2">The sequence shown here is derived from an EMBL/GenBank/DDBJ whole genome shotgun (WGS) entry which is preliminary data.</text>
</comment>
<organism evidence="2 3">
    <name type="scientific">Myodes glareolus</name>
    <name type="common">Bank vole</name>
    <name type="synonym">Clethrionomys glareolus</name>
    <dbReference type="NCBI Taxonomy" id="447135"/>
    <lineage>
        <taxon>Eukaryota</taxon>
        <taxon>Metazoa</taxon>
        <taxon>Chordata</taxon>
        <taxon>Craniata</taxon>
        <taxon>Vertebrata</taxon>
        <taxon>Euteleostomi</taxon>
        <taxon>Mammalia</taxon>
        <taxon>Eutheria</taxon>
        <taxon>Euarchontoglires</taxon>
        <taxon>Glires</taxon>
        <taxon>Rodentia</taxon>
        <taxon>Myomorpha</taxon>
        <taxon>Muroidea</taxon>
        <taxon>Cricetidae</taxon>
        <taxon>Arvicolinae</taxon>
        <taxon>Myodes</taxon>
    </lineage>
</organism>
<feature type="compositionally biased region" description="Basic and acidic residues" evidence="1">
    <location>
        <begin position="103"/>
        <end position="120"/>
    </location>
</feature>
<reference evidence="2 3" key="1">
    <citation type="journal article" date="2023" name="bioRxiv">
        <title>Conserved and derived expression patterns and positive selection on dental genes reveal complex evolutionary context of ever-growing rodent molars.</title>
        <authorList>
            <person name="Calamari Z.T."/>
            <person name="Song A."/>
            <person name="Cohen E."/>
            <person name="Akter M."/>
            <person name="Roy R.D."/>
            <person name="Hallikas O."/>
            <person name="Christensen M.M."/>
            <person name="Li P."/>
            <person name="Marangoni P."/>
            <person name="Jernvall J."/>
            <person name="Klein O.D."/>
        </authorList>
    </citation>
    <scope>NUCLEOTIDE SEQUENCE [LARGE SCALE GENOMIC DNA]</scope>
    <source>
        <strain evidence="2">V071</strain>
    </source>
</reference>
<dbReference type="AlphaFoldDB" id="A0AAW0HIJ1"/>
<evidence type="ECO:0000313" key="3">
    <source>
        <dbReference type="Proteomes" id="UP001488838"/>
    </source>
</evidence>
<gene>
    <name evidence="2" type="ORF">U0070_003652</name>
</gene>
<protein>
    <submittedName>
        <fullName evidence="2">Uncharacterized protein</fullName>
    </submittedName>
</protein>
<accession>A0AAW0HIJ1</accession>
<feature type="region of interest" description="Disordered" evidence="1">
    <location>
        <begin position="103"/>
        <end position="137"/>
    </location>
</feature>
<sequence length="248" mass="27633">MGFHKLPFLKCLTCGISFHGHQPQVSTGDTIKNRTAAWASTGPPVSSEVPLVGLRLRTGTDTGLLGLAGPRLSHHHCDRMIEMYIKEKCTHMSLPEFTVRCHRDRRDSRDKEKKLHEEKAAVALDSQAPGQRDSPEAIRDRGRTLHNLRAEGRLTASVVCPCDTENYVGGVICRACNLSIPFHGCLLDLGTCRTKPGQFCIKESLAKGGIQWYSVKGCTEDKSECFKRTVNNYEIRATHCCHRPLCNF</sequence>
<evidence type="ECO:0000313" key="2">
    <source>
        <dbReference type="EMBL" id="KAK7802555.1"/>
    </source>
</evidence>
<dbReference type="CDD" id="cd23610">
    <property type="entry name" value="TFP_LU_ECD_C9orf57"/>
    <property type="match status" value="1"/>
</dbReference>
<dbReference type="EMBL" id="JBBHLL010000457">
    <property type="protein sequence ID" value="KAK7802555.1"/>
    <property type="molecule type" value="Genomic_DNA"/>
</dbReference>
<evidence type="ECO:0000256" key="1">
    <source>
        <dbReference type="SAM" id="MobiDB-lite"/>
    </source>
</evidence>
<dbReference type="Pfam" id="PF15851">
    <property type="entry name" value="DUF4723"/>
    <property type="match status" value="1"/>
</dbReference>
<proteinExistence type="predicted"/>
<dbReference type="Proteomes" id="UP001488838">
    <property type="component" value="Unassembled WGS sequence"/>
</dbReference>
<dbReference type="InterPro" id="IPR031710">
    <property type="entry name" value="DUF4723"/>
</dbReference>
<name>A0AAW0HIJ1_MYOGA</name>